<protein>
    <submittedName>
        <fullName evidence="1">Uncharacterized protein</fullName>
    </submittedName>
</protein>
<dbReference type="Proteomes" id="UP001057402">
    <property type="component" value="Chromosome 2"/>
</dbReference>
<dbReference type="EMBL" id="CM042881">
    <property type="protein sequence ID" value="KAI4384532.1"/>
    <property type="molecule type" value="Genomic_DNA"/>
</dbReference>
<evidence type="ECO:0000313" key="1">
    <source>
        <dbReference type="EMBL" id="KAI4384532.1"/>
    </source>
</evidence>
<evidence type="ECO:0000313" key="2">
    <source>
        <dbReference type="Proteomes" id="UP001057402"/>
    </source>
</evidence>
<proteinExistence type="predicted"/>
<reference evidence="2" key="1">
    <citation type="journal article" date="2023" name="Front. Plant Sci.">
        <title>Chromosomal-level genome assembly of Melastoma candidum provides insights into trichome evolution.</title>
        <authorList>
            <person name="Zhong Y."/>
            <person name="Wu W."/>
            <person name="Sun C."/>
            <person name="Zou P."/>
            <person name="Liu Y."/>
            <person name="Dai S."/>
            <person name="Zhou R."/>
        </authorList>
    </citation>
    <scope>NUCLEOTIDE SEQUENCE [LARGE SCALE GENOMIC DNA]</scope>
</reference>
<gene>
    <name evidence="1" type="ORF">MLD38_002674</name>
</gene>
<sequence>MDLNLNLLFLVAALSLPFLLLVGRARRCRGTPPLLPPGSLGLPLLGETLRLVAAYKSEDPEPFVDERLMRYGTVFMTHVFGEATVFSADPETNRFVLQNEGKLFECSYPDSIANLLGRHSLLLTKGAMHKRMHSLTMSFANSSILKDRLLADIDRLIRLNMDSWHDKIFLMEEAKKITFELTMKQLMSVEPGEWTESIRKEYVLVIEGFFTLPIPFFSSTYRRAIRARTKVAEALGAVVRERRKEVEARNDMLGSLLTATAGDDGHGLSDDEVVDFMVALLVAGYETTSTIMTLAVKFLTESPSALSQLKEEHEKIRARKDWNHGLEWTDYKSMPFTQCVINETLRVANIIAGVFRRTTTDVNIKGYTIPKGWKVFTSFRAVHLDPLHFEDARTFDPWRWQRDTVTTTTALANVFMPFGGGPRLCPGYELARVIISVFLHHFVTSFSWVPAENDKLIFFPTTRMQKRYPIYVTRRNDATRDVAEGDEW</sequence>
<organism evidence="1 2">
    <name type="scientific">Melastoma candidum</name>
    <dbReference type="NCBI Taxonomy" id="119954"/>
    <lineage>
        <taxon>Eukaryota</taxon>
        <taxon>Viridiplantae</taxon>
        <taxon>Streptophyta</taxon>
        <taxon>Embryophyta</taxon>
        <taxon>Tracheophyta</taxon>
        <taxon>Spermatophyta</taxon>
        <taxon>Magnoliopsida</taxon>
        <taxon>eudicotyledons</taxon>
        <taxon>Gunneridae</taxon>
        <taxon>Pentapetalae</taxon>
        <taxon>rosids</taxon>
        <taxon>malvids</taxon>
        <taxon>Myrtales</taxon>
        <taxon>Melastomataceae</taxon>
        <taxon>Melastomatoideae</taxon>
        <taxon>Melastomateae</taxon>
        <taxon>Melastoma</taxon>
    </lineage>
</organism>
<keyword evidence="2" id="KW-1185">Reference proteome</keyword>
<accession>A0ACB9S8N4</accession>
<name>A0ACB9S8N4_9MYRT</name>
<comment type="caution">
    <text evidence="1">The sequence shown here is derived from an EMBL/GenBank/DDBJ whole genome shotgun (WGS) entry which is preliminary data.</text>
</comment>